<proteinExistence type="predicted"/>
<dbReference type="PANTHER" id="PTHR48100:SF51">
    <property type="entry name" value="PHOSPHOGLYCERATE MUTASE"/>
    <property type="match status" value="1"/>
</dbReference>
<evidence type="ECO:0000256" key="1">
    <source>
        <dbReference type="SAM" id="MobiDB-lite"/>
    </source>
</evidence>
<evidence type="ECO:0000313" key="2">
    <source>
        <dbReference type="EMBL" id="CAB4758807.1"/>
    </source>
</evidence>
<dbReference type="EMBL" id="CAEZYQ010000022">
    <property type="protein sequence ID" value="CAB4758807.1"/>
    <property type="molecule type" value="Genomic_DNA"/>
</dbReference>
<dbReference type="InterPro" id="IPR013078">
    <property type="entry name" value="His_Pase_superF_clade-1"/>
</dbReference>
<protein>
    <submittedName>
        <fullName evidence="2">Unannotated protein</fullName>
    </submittedName>
</protein>
<dbReference type="Pfam" id="PF00300">
    <property type="entry name" value="His_Phos_1"/>
    <property type="match status" value="1"/>
</dbReference>
<reference evidence="2" key="1">
    <citation type="submission" date="2020-05" db="EMBL/GenBank/DDBJ databases">
        <authorList>
            <person name="Chiriac C."/>
            <person name="Salcher M."/>
            <person name="Ghai R."/>
            <person name="Kavagutti S V."/>
        </authorList>
    </citation>
    <scope>NUCLEOTIDE SEQUENCE</scope>
</reference>
<dbReference type="GO" id="GO:0005737">
    <property type="term" value="C:cytoplasm"/>
    <property type="evidence" value="ECO:0007669"/>
    <property type="project" value="TreeGrafter"/>
</dbReference>
<dbReference type="AlphaFoldDB" id="A0A6J6UJT3"/>
<dbReference type="PANTHER" id="PTHR48100">
    <property type="entry name" value="BROAD-SPECIFICITY PHOSPHATASE YOR283W-RELATED"/>
    <property type="match status" value="1"/>
</dbReference>
<sequence>MSAGPETIVHLLRHGEVHNPDGILYGRRDGFHLSDLGRRMAERVADTIADRDIVHLVTSPLDRTRETIAPLAAVRGLEVHADPRVIESTNVFEGETFGAGKSALKKPSAWRHLWNPFRPSWGEPYKQVVARMTEALQDARAAAEGHEAVVVSHQLPIWITRLSLEGRPFLHDPRKRQCTLCSLTSIHFRGDRITSLTYSEPAGDLIPVGDKGAPFSAGGAPEERRP</sequence>
<dbReference type="InterPro" id="IPR050275">
    <property type="entry name" value="PGM_Phosphatase"/>
</dbReference>
<dbReference type="SUPFAM" id="SSF53254">
    <property type="entry name" value="Phosphoglycerate mutase-like"/>
    <property type="match status" value="1"/>
</dbReference>
<organism evidence="2">
    <name type="scientific">freshwater metagenome</name>
    <dbReference type="NCBI Taxonomy" id="449393"/>
    <lineage>
        <taxon>unclassified sequences</taxon>
        <taxon>metagenomes</taxon>
        <taxon>ecological metagenomes</taxon>
    </lineage>
</organism>
<dbReference type="GO" id="GO:0016791">
    <property type="term" value="F:phosphatase activity"/>
    <property type="evidence" value="ECO:0007669"/>
    <property type="project" value="TreeGrafter"/>
</dbReference>
<dbReference type="CDD" id="cd07067">
    <property type="entry name" value="HP_PGM_like"/>
    <property type="match status" value="1"/>
</dbReference>
<feature type="region of interest" description="Disordered" evidence="1">
    <location>
        <begin position="205"/>
        <end position="226"/>
    </location>
</feature>
<accession>A0A6J6UJT3</accession>
<dbReference type="InterPro" id="IPR029033">
    <property type="entry name" value="His_PPase_superfam"/>
</dbReference>
<dbReference type="SMART" id="SM00855">
    <property type="entry name" value="PGAM"/>
    <property type="match status" value="1"/>
</dbReference>
<name>A0A6J6UJT3_9ZZZZ</name>
<dbReference type="Gene3D" id="3.40.50.1240">
    <property type="entry name" value="Phosphoglycerate mutase-like"/>
    <property type="match status" value="1"/>
</dbReference>
<gene>
    <name evidence="2" type="ORF">UFOPK2761_02490</name>
</gene>